<dbReference type="EMBL" id="LHUQ01000058">
    <property type="protein sequence ID" value="KON62872.1"/>
    <property type="molecule type" value="Genomic_DNA"/>
</dbReference>
<evidence type="ECO:0000313" key="1">
    <source>
        <dbReference type="EMBL" id="KON62872.1"/>
    </source>
</evidence>
<protein>
    <submittedName>
        <fullName evidence="1">Uncharacterized protein</fullName>
    </submittedName>
</protein>
<reference evidence="1" key="1">
    <citation type="submission" date="2015-08" db="EMBL/GenBank/DDBJ databases">
        <title>Draft genome sequence of Komagataeibacter europaeus CECT 8546 a cellulose producer strain from vinegar produced by the traditional method.</title>
        <authorList>
            <person name="Poehlein A."/>
            <person name="Valera M.J."/>
            <person name="Haack F.S."/>
            <person name="Mas A."/>
            <person name="Daniel R."/>
            <person name="Streit W.R."/>
            <person name="Mateo E."/>
        </authorList>
    </citation>
    <scope>NUCLEOTIDE SEQUENCE [LARGE SCALE GENOMIC DNA]</scope>
    <source>
        <strain evidence="1">CECT 8546</strain>
    </source>
</reference>
<name>A0A0M0EC61_KOMEU</name>
<evidence type="ECO:0000313" key="2">
    <source>
        <dbReference type="Proteomes" id="UP000037566"/>
    </source>
</evidence>
<organism evidence="1 2">
    <name type="scientific">Komagataeibacter europaeus</name>
    <name type="common">Gluconacetobacter europaeus</name>
    <dbReference type="NCBI Taxonomy" id="33995"/>
    <lineage>
        <taxon>Bacteria</taxon>
        <taxon>Pseudomonadati</taxon>
        <taxon>Pseudomonadota</taxon>
        <taxon>Alphaproteobacteria</taxon>
        <taxon>Acetobacterales</taxon>
        <taxon>Acetobacteraceae</taxon>
        <taxon>Komagataeibacter</taxon>
    </lineage>
</organism>
<keyword evidence="2" id="KW-1185">Reference proteome</keyword>
<dbReference type="Proteomes" id="UP000037566">
    <property type="component" value="Unassembled WGS sequence"/>
</dbReference>
<accession>A0A0M0EC61</accession>
<dbReference type="AlphaFoldDB" id="A0A0M0EC61"/>
<proteinExistence type="predicted"/>
<gene>
    <name evidence="1" type="ORF">KOEU_36420</name>
</gene>
<sequence length="64" mass="7335">MLLTESQISDYYGAHMLLPVLPDTHHLIANKDYDSTCFHEREGYKSTRLSTWNTPIVPALQIMA</sequence>
<comment type="caution">
    <text evidence="1">The sequence shown here is derived from an EMBL/GenBank/DDBJ whole genome shotgun (WGS) entry which is preliminary data.</text>
</comment>